<gene>
    <name evidence="1" type="ORF">SDC9_07845</name>
</gene>
<name>A0A644T5M0_9ZZZZ</name>
<proteinExistence type="predicted"/>
<comment type="caution">
    <text evidence="1">The sequence shown here is derived from an EMBL/GenBank/DDBJ whole genome shotgun (WGS) entry which is preliminary data.</text>
</comment>
<dbReference type="AlphaFoldDB" id="A0A644T5M0"/>
<reference evidence="1" key="1">
    <citation type="submission" date="2019-08" db="EMBL/GenBank/DDBJ databases">
        <authorList>
            <person name="Kucharzyk K."/>
            <person name="Murdoch R.W."/>
            <person name="Higgins S."/>
            <person name="Loffler F."/>
        </authorList>
    </citation>
    <scope>NUCLEOTIDE SEQUENCE</scope>
</reference>
<dbReference type="EMBL" id="VSSQ01000017">
    <property type="protein sequence ID" value="MPL62236.1"/>
    <property type="molecule type" value="Genomic_DNA"/>
</dbReference>
<evidence type="ECO:0000313" key="1">
    <source>
        <dbReference type="EMBL" id="MPL62236.1"/>
    </source>
</evidence>
<accession>A0A644T5M0</accession>
<protein>
    <submittedName>
        <fullName evidence="1">Uncharacterized protein</fullName>
    </submittedName>
</protein>
<organism evidence="1">
    <name type="scientific">bioreactor metagenome</name>
    <dbReference type="NCBI Taxonomy" id="1076179"/>
    <lineage>
        <taxon>unclassified sequences</taxon>
        <taxon>metagenomes</taxon>
        <taxon>ecological metagenomes</taxon>
    </lineage>
</organism>
<sequence length="86" mass="10454">MSEQYRLMIYFVVATLRFYRDDVKEKDYLSIEEFRKENLELWDRVGEEAKNTFEYELSWEQMSRGIEAYLCKSLSVKSSEAYVLQK</sequence>